<dbReference type="PANTHER" id="PTHR32002:SF35">
    <property type="entry name" value="PROTEIN NLP6"/>
    <property type="match status" value="1"/>
</dbReference>
<organism evidence="3">
    <name type="scientific">Salvia splendens</name>
    <name type="common">Scarlet sage</name>
    <dbReference type="NCBI Taxonomy" id="180675"/>
    <lineage>
        <taxon>Eukaryota</taxon>
        <taxon>Viridiplantae</taxon>
        <taxon>Streptophyta</taxon>
        <taxon>Embryophyta</taxon>
        <taxon>Tracheophyta</taxon>
        <taxon>Spermatophyta</taxon>
        <taxon>Magnoliopsida</taxon>
        <taxon>eudicotyledons</taxon>
        <taxon>Gunneridae</taxon>
        <taxon>Pentapetalae</taxon>
        <taxon>asterids</taxon>
        <taxon>lamiids</taxon>
        <taxon>Lamiales</taxon>
        <taxon>Lamiaceae</taxon>
        <taxon>Nepetoideae</taxon>
        <taxon>Mentheae</taxon>
        <taxon>Salviinae</taxon>
        <taxon>Salvia</taxon>
        <taxon>Salvia subgen. Calosphace</taxon>
        <taxon>core Calosphace</taxon>
    </lineage>
</organism>
<comment type="caution">
    <text evidence="3">The sequence shown here is derived from an EMBL/GenBank/DDBJ whole genome shotgun (WGS) entry which is preliminary data.</text>
</comment>
<dbReference type="GO" id="GO:0003700">
    <property type="term" value="F:DNA-binding transcription factor activity"/>
    <property type="evidence" value="ECO:0007669"/>
    <property type="project" value="InterPro"/>
</dbReference>
<feature type="region of interest" description="Disordered" evidence="1">
    <location>
        <begin position="303"/>
        <end position="341"/>
    </location>
</feature>
<dbReference type="InterPro" id="IPR055081">
    <property type="entry name" value="NLP1-9_GAF"/>
</dbReference>
<sequence>MSTSMQDADLWRTDMDFLTRFLQIYGGLTWISSQDSYQTNSWPTDMDFLTGFFQNRQLDNDTLNCRKKALNEIRKGLQLIHRNIPQLDEAYVWVHNEECVSNTETDVTCMELALSTKYLLDFVPNGVKTIHVKTTKGIVGSVLASESKSCFCPNLYECSIDHQPRYAMSWSWDACFAICLQSSLTGDLVYVMEFALYPGPATYEYIMSFLGFLLPVMKHELKTFKMACGKQLGEELVVEVIVSEAHKLGPTESNEAAAGMFPVKFKSVQYGLQKHQHVEEQQPKECSIVENQNGKRKTEIKCTQSEKRKGKQVSFPSVGAQDSKAMEKGKRKTGLPILNKEGTHPCIVEETEGDCKSET</sequence>
<dbReference type="EMBL" id="PNBA02000019">
    <property type="protein sequence ID" value="KAG6390509.1"/>
    <property type="molecule type" value="Genomic_DNA"/>
</dbReference>
<reference evidence="3" key="1">
    <citation type="submission" date="2018-01" db="EMBL/GenBank/DDBJ databases">
        <authorList>
            <person name="Mao J.F."/>
        </authorList>
    </citation>
    <scope>NUCLEOTIDE SEQUENCE</scope>
    <source>
        <strain evidence="3">Huo1</strain>
        <tissue evidence="3">Leaf</tissue>
    </source>
</reference>
<protein>
    <recommendedName>
        <fullName evidence="2">NLP1-9 GAF domain-containing protein</fullName>
    </recommendedName>
</protein>
<evidence type="ECO:0000313" key="3">
    <source>
        <dbReference type="EMBL" id="KAG6390509.1"/>
    </source>
</evidence>
<dbReference type="Proteomes" id="UP000298416">
    <property type="component" value="Unassembled WGS sequence"/>
</dbReference>
<evidence type="ECO:0000259" key="2">
    <source>
        <dbReference type="Pfam" id="PF22922"/>
    </source>
</evidence>
<reference evidence="3" key="2">
    <citation type="submission" date="2020-08" db="EMBL/GenBank/DDBJ databases">
        <title>Plant Genome Project.</title>
        <authorList>
            <person name="Zhang R.-G."/>
        </authorList>
    </citation>
    <scope>NUCLEOTIDE SEQUENCE</scope>
    <source>
        <strain evidence="3">Huo1</strain>
        <tissue evidence="3">Leaf</tissue>
    </source>
</reference>
<dbReference type="Pfam" id="PF22922">
    <property type="entry name" value="GAF_NLP"/>
    <property type="match status" value="1"/>
</dbReference>
<accession>A0A8X8Z439</accession>
<dbReference type="InterPro" id="IPR045012">
    <property type="entry name" value="NLP"/>
</dbReference>
<evidence type="ECO:0000256" key="1">
    <source>
        <dbReference type="SAM" id="MobiDB-lite"/>
    </source>
</evidence>
<gene>
    <name evidence="3" type="ORF">SASPL_148245</name>
</gene>
<keyword evidence="4" id="KW-1185">Reference proteome</keyword>
<name>A0A8X8Z439_SALSN</name>
<feature type="domain" description="NLP1-9 GAF" evidence="2">
    <location>
        <begin position="65"/>
        <end position="219"/>
    </location>
</feature>
<dbReference type="AlphaFoldDB" id="A0A8X8Z439"/>
<dbReference type="PANTHER" id="PTHR32002">
    <property type="entry name" value="PROTEIN NLP8"/>
    <property type="match status" value="1"/>
</dbReference>
<evidence type="ECO:0000313" key="4">
    <source>
        <dbReference type="Proteomes" id="UP000298416"/>
    </source>
</evidence>
<proteinExistence type="predicted"/>